<protein>
    <submittedName>
        <fullName evidence="5">Methyltransferase</fullName>
    </submittedName>
</protein>
<dbReference type="PANTHER" id="PTHR45875">
    <property type="entry name" value="METHYLTRANSFERASE N6AMT1"/>
    <property type="match status" value="1"/>
</dbReference>
<keyword evidence="6" id="KW-1185">Reference proteome</keyword>
<dbReference type="GO" id="GO:0032259">
    <property type="term" value="P:methylation"/>
    <property type="evidence" value="ECO:0007669"/>
    <property type="project" value="UniProtKB-KW"/>
</dbReference>
<gene>
    <name evidence="5" type="ORF">K9S39_41310</name>
</gene>
<dbReference type="PANTHER" id="PTHR45875:SF1">
    <property type="entry name" value="METHYLTRANSFERASE N6AMT1"/>
    <property type="match status" value="1"/>
</dbReference>
<dbReference type="GO" id="GO:0008168">
    <property type="term" value="F:methyltransferase activity"/>
    <property type="evidence" value="ECO:0007669"/>
    <property type="project" value="UniProtKB-KW"/>
</dbReference>
<evidence type="ECO:0000259" key="4">
    <source>
        <dbReference type="Pfam" id="PF05175"/>
    </source>
</evidence>
<evidence type="ECO:0000313" key="5">
    <source>
        <dbReference type="EMBL" id="UQA97446.1"/>
    </source>
</evidence>
<evidence type="ECO:0000256" key="3">
    <source>
        <dbReference type="ARBA" id="ARBA00022691"/>
    </source>
</evidence>
<evidence type="ECO:0000313" key="6">
    <source>
        <dbReference type="Proteomes" id="UP000830115"/>
    </source>
</evidence>
<dbReference type="InterPro" id="IPR007848">
    <property type="entry name" value="Small_mtfrase_dom"/>
</dbReference>
<keyword evidence="1 5" id="KW-0489">Methyltransferase</keyword>
<dbReference type="CDD" id="cd02440">
    <property type="entry name" value="AdoMet_MTases"/>
    <property type="match status" value="1"/>
</dbReference>
<dbReference type="InterPro" id="IPR029063">
    <property type="entry name" value="SAM-dependent_MTases_sf"/>
</dbReference>
<dbReference type="Gene3D" id="3.40.50.150">
    <property type="entry name" value="Vaccinia Virus protein VP39"/>
    <property type="match status" value="1"/>
</dbReference>
<feature type="domain" description="Methyltransferase small" evidence="4">
    <location>
        <begin position="36"/>
        <end position="127"/>
    </location>
</feature>
<dbReference type="RefSeq" id="WP_248868398.1">
    <property type="nucleotide sequence ID" value="NZ_CP086322.1"/>
</dbReference>
<organism evidence="5 6">
    <name type="scientific">Streptomyces halobius</name>
    <dbReference type="NCBI Taxonomy" id="2879846"/>
    <lineage>
        <taxon>Bacteria</taxon>
        <taxon>Bacillati</taxon>
        <taxon>Actinomycetota</taxon>
        <taxon>Actinomycetes</taxon>
        <taxon>Kitasatosporales</taxon>
        <taxon>Streptomycetaceae</taxon>
        <taxon>Streptomyces</taxon>
    </lineage>
</organism>
<sequence>MALVERTRRHGAGEFQLLGRTWELLPEVWLPTLSYSTEFYTTHLPYPQDGSFLEVGCGAGVTAVHAALSGCATVTATDVTSQAVDNTARNARRHDASGVTTVVSDVFTGLDDHDQFDCVFWNLPYVAISTDYRYPDGLTRAVFDAGMAGCRAYVAGAARVLAPGGRLFLGLGDIGDRDAMEGAAAEHGWQVQLVAASRGEPDAHVEHRLFELVRA</sequence>
<keyword evidence="2" id="KW-0808">Transferase</keyword>
<proteinExistence type="predicted"/>
<evidence type="ECO:0000256" key="2">
    <source>
        <dbReference type="ARBA" id="ARBA00022679"/>
    </source>
</evidence>
<accession>A0ABY4MI19</accession>
<dbReference type="EMBL" id="CP086322">
    <property type="protein sequence ID" value="UQA97446.1"/>
    <property type="molecule type" value="Genomic_DNA"/>
</dbReference>
<keyword evidence="3" id="KW-0949">S-adenosyl-L-methionine</keyword>
<name>A0ABY4MI19_9ACTN</name>
<dbReference type="Pfam" id="PF05175">
    <property type="entry name" value="MTS"/>
    <property type="match status" value="1"/>
</dbReference>
<evidence type="ECO:0000256" key="1">
    <source>
        <dbReference type="ARBA" id="ARBA00022603"/>
    </source>
</evidence>
<dbReference type="SUPFAM" id="SSF53335">
    <property type="entry name" value="S-adenosyl-L-methionine-dependent methyltransferases"/>
    <property type="match status" value="1"/>
</dbReference>
<reference evidence="5" key="1">
    <citation type="submission" date="2021-10" db="EMBL/GenBank/DDBJ databases">
        <title>Streptomyces nigrumlapis sp.nov.,an antimicrobial producing actinobacterium isolated from Black Gobi rocks.</title>
        <authorList>
            <person name="Wen Y."/>
            <person name="Zhang W."/>
            <person name="Liu X.G."/>
        </authorList>
    </citation>
    <scope>NUCLEOTIDE SEQUENCE</scope>
    <source>
        <strain evidence="5">ST13-2-2</strain>
    </source>
</reference>
<dbReference type="InterPro" id="IPR052190">
    <property type="entry name" value="Euk-Arch_PrmC-MTase"/>
</dbReference>
<dbReference type="Proteomes" id="UP000830115">
    <property type="component" value="Chromosome"/>
</dbReference>